<dbReference type="EMBL" id="BRYA01000310">
    <property type="protein sequence ID" value="GMI46701.1"/>
    <property type="molecule type" value="Genomic_DNA"/>
</dbReference>
<dbReference type="OrthoDB" id="184577at2759"/>
<proteinExistence type="predicted"/>
<reference evidence="2" key="1">
    <citation type="journal article" date="2023" name="Commun. Biol.">
        <title>Genome analysis of Parmales, the sister group of diatoms, reveals the evolutionary specialization of diatoms from phago-mixotrophs to photoautotrophs.</title>
        <authorList>
            <person name="Ban H."/>
            <person name="Sato S."/>
            <person name="Yoshikawa S."/>
            <person name="Yamada K."/>
            <person name="Nakamura Y."/>
            <person name="Ichinomiya M."/>
            <person name="Sato N."/>
            <person name="Blanc-Mathieu R."/>
            <person name="Endo H."/>
            <person name="Kuwata A."/>
            <person name="Ogata H."/>
        </authorList>
    </citation>
    <scope>NUCLEOTIDE SEQUENCE [LARGE SCALE GENOMIC DNA]</scope>
</reference>
<protein>
    <submittedName>
        <fullName evidence="1">Uncharacterized protein</fullName>
    </submittedName>
</protein>
<dbReference type="Proteomes" id="UP001165065">
    <property type="component" value="Unassembled WGS sequence"/>
</dbReference>
<gene>
    <name evidence="1" type="ORF">TrCOL_g1649</name>
</gene>
<sequence>MPVITDEAMNAVVLEPPWKMGDDDMLGKMIMQVFGARKMVECKVLGWQKPSGIDLVIYRCIQKCDGEFCDLPRDEVVTCSERWQTANEVKSLKNEITLAIEKIPVAIDVDNESELRDWLIEEVAPLVEIQQSIEDLIKKNPDVKKCVELCKKQAKINQRMKRDMEAIDEERTRKKSFLGCL</sequence>
<accession>A0A9W7GL16</accession>
<evidence type="ECO:0000313" key="1">
    <source>
        <dbReference type="EMBL" id="GMI46701.1"/>
    </source>
</evidence>
<name>A0A9W7GL16_9STRA</name>
<dbReference type="AlphaFoldDB" id="A0A9W7GL16"/>
<keyword evidence="2" id="KW-1185">Reference proteome</keyword>
<comment type="caution">
    <text evidence="1">The sequence shown here is derived from an EMBL/GenBank/DDBJ whole genome shotgun (WGS) entry which is preliminary data.</text>
</comment>
<evidence type="ECO:0000313" key="2">
    <source>
        <dbReference type="Proteomes" id="UP001165065"/>
    </source>
</evidence>
<organism evidence="1 2">
    <name type="scientific">Triparma columacea</name>
    <dbReference type="NCBI Taxonomy" id="722753"/>
    <lineage>
        <taxon>Eukaryota</taxon>
        <taxon>Sar</taxon>
        <taxon>Stramenopiles</taxon>
        <taxon>Ochrophyta</taxon>
        <taxon>Bolidophyceae</taxon>
        <taxon>Parmales</taxon>
        <taxon>Triparmaceae</taxon>
        <taxon>Triparma</taxon>
    </lineage>
</organism>